<evidence type="ECO:0000256" key="1">
    <source>
        <dbReference type="SAM" id="MobiDB-lite"/>
    </source>
</evidence>
<comment type="caution">
    <text evidence="3">The sequence shown here is derived from an EMBL/GenBank/DDBJ whole genome shotgun (WGS) entry which is preliminary data.</text>
</comment>
<evidence type="ECO:0000256" key="2">
    <source>
        <dbReference type="SAM" id="Phobius"/>
    </source>
</evidence>
<reference evidence="4" key="1">
    <citation type="journal article" date="2019" name="Int. J. Syst. Evol. Microbiol.">
        <title>The Global Catalogue of Microorganisms (GCM) 10K type strain sequencing project: providing services to taxonomists for standard genome sequencing and annotation.</title>
        <authorList>
            <consortium name="The Broad Institute Genomics Platform"/>
            <consortium name="The Broad Institute Genome Sequencing Center for Infectious Disease"/>
            <person name="Wu L."/>
            <person name="Ma J."/>
        </authorList>
    </citation>
    <scope>NUCLEOTIDE SEQUENCE [LARGE SCALE GENOMIC DNA]</scope>
    <source>
        <strain evidence="4">NBRC 106593</strain>
    </source>
</reference>
<dbReference type="RefSeq" id="WP_377821932.1">
    <property type="nucleotide sequence ID" value="NZ_JBHSWJ010000002.1"/>
</dbReference>
<protein>
    <submittedName>
        <fullName evidence="3">DUF3099 domain-containing protein</fullName>
    </submittedName>
</protein>
<keyword evidence="2" id="KW-1133">Transmembrane helix</keyword>
<gene>
    <name evidence="3" type="ORF">ACFQBT_08495</name>
</gene>
<feature type="region of interest" description="Disordered" evidence="1">
    <location>
        <begin position="1"/>
        <end position="21"/>
    </location>
</feature>
<evidence type="ECO:0000313" key="4">
    <source>
        <dbReference type="Proteomes" id="UP001596356"/>
    </source>
</evidence>
<sequence>MSDKPSVPSATNLPVSPKGDQSIRMRNYTISMTIRTLCFVLAIFTHGWIRWVFAIAAILLPYIAVVLANASNQRRIDVRGSLRPLRADQQLPPAASDTHHNLR</sequence>
<dbReference type="EMBL" id="JBHSWJ010000002">
    <property type="protein sequence ID" value="MFC6713858.1"/>
    <property type="molecule type" value="Genomic_DNA"/>
</dbReference>
<accession>A0ABW2ASP7</accession>
<evidence type="ECO:0000313" key="3">
    <source>
        <dbReference type="EMBL" id="MFC6713858.1"/>
    </source>
</evidence>
<proteinExistence type="predicted"/>
<dbReference type="InterPro" id="IPR021449">
    <property type="entry name" value="DUF3099"/>
</dbReference>
<feature type="transmembrane region" description="Helical" evidence="2">
    <location>
        <begin position="51"/>
        <end position="70"/>
    </location>
</feature>
<name>A0ABW2ASP7_9MICO</name>
<dbReference type="Pfam" id="PF11298">
    <property type="entry name" value="DUF3099"/>
    <property type="match status" value="1"/>
</dbReference>
<organism evidence="3 4">
    <name type="scientific">Branchiibius cervicis</name>
    <dbReference type="NCBI Taxonomy" id="908252"/>
    <lineage>
        <taxon>Bacteria</taxon>
        <taxon>Bacillati</taxon>
        <taxon>Actinomycetota</taxon>
        <taxon>Actinomycetes</taxon>
        <taxon>Micrococcales</taxon>
        <taxon>Dermacoccaceae</taxon>
        <taxon>Branchiibius</taxon>
    </lineage>
</organism>
<dbReference type="Proteomes" id="UP001596356">
    <property type="component" value="Unassembled WGS sequence"/>
</dbReference>
<keyword evidence="2" id="KW-0812">Transmembrane</keyword>
<keyword evidence="4" id="KW-1185">Reference proteome</keyword>
<keyword evidence="2" id="KW-0472">Membrane</keyword>